<sequence>MGGLRRYAIFRVTTKGRGDVWMRVAESERQRSVVEVDAKRFLDAWRGPKSSHPEIAHLDKAGWKNDYKFHQAEDGFRPGWSNPVPLAEVNAGYWIDGVQDQHITASGRFVRWIWRAFPRRTPTALEPERQPYISFTNGITRTIWLLVAGAERFPVTCGSDDAAILHHFVGTADSVPCPVSNLVPDIGHIERLEQNRAFHEKLEAHGLPVWLA</sequence>
<dbReference type="AlphaFoldDB" id="A0A1G7U510"/>
<dbReference type="EMBL" id="FNCJ01000003">
    <property type="protein sequence ID" value="SDG42527.1"/>
    <property type="molecule type" value="Genomic_DNA"/>
</dbReference>
<name>A0A1G7U510_9BURK</name>
<dbReference type="Proteomes" id="UP000199706">
    <property type="component" value="Unassembled WGS sequence"/>
</dbReference>
<reference evidence="1 2" key="1">
    <citation type="submission" date="2016-10" db="EMBL/GenBank/DDBJ databases">
        <authorList>
            <person name="de Groot N.N."/>
        </authorList>
    </citation>
    <scope>NUCLEOTIDE SEQUENCE [LARGE SCALE GENOMIC DNA]</scope>
    <source>
        <strain evidence="1 2">LMG 2247</strain>
    </source>
</reference>
<accession>A0A1G7U510</accession>
<proteinExistence type="predicted"/>
<protein>
    <submittedName>
        <fullName evidence="1">Uncharacterized protein</fullName>
    </submittedName>
</protein>
<evidence type="ECO:0000313" key="2">
    <source>
        <dbReference type="Proteomes" id="UP000199706"/>
    </source>
</evidence>
<dbReference type="InterPro" id="IPR054044">
    <property type="entry name" value="PFIN"/>
</dbReference>
<evidence type="ECO:0000313" key="1">
    <source>
        <dbReference type="EMBL" id="SDG42527.1"/>
    </source>
</evidence>
<dbReference type="Pfam" id="PF22162">
    <property type="entry name" value="PFIN"/>
    <property type="match status" value="1"/>
</dbReference>
<organism evidence="1 2">
    <name type="scientific">Paraburkholderia phenazinium</name>
    <dbReference type="NCBI Taxonomy" id="60549"/>
    <lineage>
        <taxon>Bacteria</taxon>
        <taxon>Pseudomonadati</taxon>
        <taxon>Pseudomonadota</taxon>
        <taxon>Betaproteobacteria</taxon>
        <taxon>Burkholderiales</taxon>
        <taxon>Burkholderiaceae</taxon>
        <taxon>Paraburkholderia</taxon>
    </lineage>
</organism>
<gene>
    <name evidence="1" type="ORF">SAMN05216466_103303</name>
</gene>